<evidence type="ECO:0000256" key="2">
    <source>
        <dbReference type="ARBA" id="ARBA00007466"/>
    </source>
</evidence>
<feature type="region of interest" description="Disordered" evidence="7">
    <location>
        <begin position="1"/>
        <end position="53"/>
    </location>
</feature>
<comment type="similarity">
    <text evidence="2">Belongs to the NOP14 family.</text>
</comment>
<evidence type="ECO:0000313" key="9">
    <source>
        <dbReference type="Proteomes" id="UP001176517"/>
    </source>
</evidence>
<feature type="compositionally biased region" description="Basic and acidic residues" evidence="7">
    <location>
        <begin position="314"/>
        <end position="323"/>
    </location>
</feature>
<feature type="compositionally biased region" description="Acidic residues" evidence="7">
    <location>
        <begin position="443"/>
        <end position="506"/>
    </location>
</feature>
<dbReference type="GO" id="GO:0030490">
    <property type="term" value="P:maturation of SSU-rRNA"/>
    <property type="evidence" value="ECO:0007669"/>
    <property type="project" value="TreeGrafter"/>
</dbReference>
<feature type="compositionally biased region" description="Basic and acidic residues" evidence="7">
    <location>
        <begin position="525"/>
        <end position="552"/>
    </location>
</feature>
<evidence type="ECO:0000256" key="6">
    <source>
        <dbReference type="ARBA" id="ARBA00024695"/>
    </source>
</evidence>
<evidence type="ECO:0000256" key="3">
    <source>
        <dbReference type="ARBA" id="ARBA00022517"/>
    </source>
</evidence>
<dbReference type="EMBL" id="JAPDMZ010000539">
    <property type="protein sequence ID" value="KAK0542379.1"/>
    <property type="molecule type" value="Genomic_DNA"/>
</dbReference>
<comment type="subcellular location">
    <subcellularLocation>
        <location evidence="1">Nucleus</location>
        <location evidence="1">Nucleolus</location>
    </subcellularLocation>
</comment>
<feature type="compositionally biased region" description="Basic and acidic residues" evidence="7">
    <location>
        <begin position="379"/>
        <end position="393"/>
    </location>
</feature>
<feature type="compositionally biased region" description="Basic residues" evidence="7">
    <location>
        <begin position="1036"/>
        <end position="1045"/>
    </location>
</feature>
<dbReference type="AlphaFoldDB" id="A0AAN6GI92"/>
<evidence type="ECO:0000256" key="1">
    <source>
        <dbReference type="ARBA" id="ARBA00004604"/>
    </source>
</evidence>
<dbReference type="PANTHER" id="PTHR23183:SF0">
    <property type="entry name" value="NUCLEOLAR PROTEIN 14"/>
    <property type="match status" value="1"/>
</dbReference>
<dbReference type="GO" id="GO:0030692">
    <property type="term" value="C:Noc4p-Nop14p complex"/>
    <property type="evidence" value="ECO:0007669"/>
    <property type="project" value="TreeGrafter"/>
</dbReference>
<feature type="compositionally biased region" description="Polar residues" evidence="7">
    <location>
        <begin position="328"/>
        <end position="337"/>
    </location>
</feature>
<proteinExistence type="inferred from homology"/>
<feature type="compositionally biased region" description="Basic and acidic residues" evidence="7">
    <location>
        <begin position="241"/>
        <end position="255"/>
    </location>
</feature>
<dbReference type="Pfam" id="PF04147">
    <property type="entry name" value="Nop14"/>
    <property type="match status" value="1"/>
</dbReference>
<feature type="region of interest" description="Disordered" evidence="7">
    <location>
        <begin position="375"/>
        <end position="563"/>
    </location>
</feature>
<keyword evidence="9" id="KW-1185">Reference proteome</keyword>
<dbReference type="Proteomes" id="UP001176517">
    <property type="component" value="Unassembled WGS sequence"/>
</dbReference>
<accession>A0AAN6GI92</accession>
<reference evidence="8" key="1">
    <citation type="journal article" date="2023" name="PhytoFront">
        <title>Draft Genome Resources of Seven Strains of Tilletia horrida, Causal Agent of Kernel Smut of Rice.</title>
        <authorList>
            <person name="Khanal S."/>
            <person name="Antony Babu S."/>
            <person name="Zhou X.G."/>
        </authorList>
    </citation>
    <scope>NUCLEOTIDE SEQUENCE</scope>
    <source>
        <strain evidence="8">TX6</strain>
    </source>
</reference>
<feature type="compositionally biased region" description="Basic and acidic residues" evidence="7">
    <location>
        <begin position="1022"/>
        <end position="1035"/>
    </location>
</feature>
<feature type="compositionally biased region" description="Basic and acidic residues" evidence="7">
    <location>
        <begin position="277"/>
        <end position="294"/>
    </location>
</feature>
<sequence length="1045" mass="114638">MAGGSQLSQLKARIKSEGISDRRQQSKSAKNKKKQNNNKNAKQSPDESAAARAARLAAIVGDNPFESKITKQKHQVLTLKKPKTIAGKPGAAKQAAISARQAQLLPEYHARAKAGSFVDRRFGENDPTLTPEERMLERFTKEKQRRSARNSSAFNLNDGEDDFQLTHYGQSLSGLDDLDDIPLDDDDEEGGLSGNIDKNTTSRSHFGGFQEKEQDGDQDGEERKKSKAEVMSEIIAKSKFAKHERQKVKDADDDLRHELDAELGDIRGLLFSMAPVENKDSKEDEEAAKDKAKAYGDPSKSGPNAIPLGGKKAPTAEEKKAEADSEIDQATSSSLSKPNLIGNSYDAFVRELAFDRRAKPTDRLKTEAELAAEQAELLQKQERARLKRMRGERDDSDEDDDGTSRKRGRKGGAPQGDDLDDDFVFDGETAADVYGLGRGLGDMSDEDGQDGEEDGDDDVDLEDLEEEGDSKEEDIADGDDSEGEDGEDEDDDDEDDGEEGDDEFQDMVDPNALAQPGEDEDEDIGGDHQDLVTETRKSSKKDKSPSSTKAKESAPAPTLPFTFPCPRTHAEFLDLLEKHQVQPSDVPTVVKRIRTLYHASLAEENKFKLQAILGVLLDHALYVAGLKGRHDASGSATGGYDLVNALIPPIFELTKTYPLVSAQHFVAKLTLMQRNLQRGLAAGALLPTSRTWPKSGGELVLLRIAGAVWPTSDWQHPVSTPRSLLLAQYLAHARLRCTGDVACALYLVSLVVEGEAFSRRIVPEALNALGQCMVLLGAAAIEATEEGWKRVQEAQVQWGLPMPDVGADHTRNVGIALHEESSNAEDEVTRSLPFMLNLGVEQDGKDPATSQAVASQLLHSTFTLVERFAKLYNGSPAFVELFEPFLALLSAFPAEGAGLSPRTGQAMIHLTHSLSRQVSLAASSRRSLRLQAHRAVSIASYVPKFDQDGRGGASRLRGGVFDPNPERAEASKLRAQLKQEKKGAMRELRRDNAFLAEVREGERREEEKSYKRKMDKIMSGLQEERSEEKALAREKAKLKRRAGGK</sequence>
<feature type="region of interest" description="Disordered" evidence="7">
    <location>
        <begin position="272"/>
        <end position="341"/>
    </location>
</feature>
<organism evidence="8 9">
    <name type="scientific">Tilletia horrida</name>
    <dbReference type="NCBI Taxonomy" id="155126"/>
    <lineage>
        <taxon>Eukaryota</taxon>
        <taxon>Fungi</taxon>
        <taxon>Dikarya</taxon>
        <taxon>Basidiomycota</taxon>
        <taxon>Ustilaginomycotina</taxon>
        <taxon>Exobasidiomycetes</taxon>
        <taxon>Tilletiales</taxon>
        <taxon>Tilletiaceae</taxon>
        <taxon>Tilletia</taxon>
    </lineage>
</organism>
<feature type="compositionally biased region" description="Basic and acidic residues" evidence="7">
    <location>
        <begin position="210"/>
        <end position="230"/>
    </location>
</feature>
<evidence type="ECO:0000313" key="8">
    <source>
        <dbReference type="EMBL" id="KAK0542379.1"/>
    </source>
</evidence>
<name>A0AAN6GI92_9BASI</name>
<comment type="function">
    <text evidence="6">Involved in nucleolar processing of pre-18S ribosomal RNA. Has a role in the nuclear export of 40S pre-ribosomal subunit to the cytoplasm.</text>
</comment>
<feature type="compositionally biased region" description="Acidic residues" evidence="7">
    <location>
        <begin position="176"/>
        <end position="190"/>
    </location>
</feature>
<keyword evidence="4" id="KW-0698">rRNA processing</keyword>
<protein>
    <submittedName>
        <fullName evidence="8">Nucleolar complex protein 14</fullName>
    </submittedName>
</protein>
<keyword evidence="5" id="KW-0539">Nucleus</keyword>
<evidence type="ECO:0000256" key="5">
    <source>
        <dbReference type="ARBA" id="ARBA00023242"/>
    </source>
</evidence>
<comment type="caution">
    <text evidence="8">The sequence shown here is derived from an EMBL/GenBank/DDBJ whole genome shotgun (WGS) entry which is preliminary data.</text>
</comment>
<feature type="region of interest" description="Disordered" evidence="7">
    <location>
        <begin position="119"/>
        <end position="255"/>
    </location>
</feature>
<feature type="compositionally biased region" description="Basic and acidic residues" evidence="7">
    <location>
        <begin position="1000"/>
        <end position="1009"/>
    </location>
</feature>
<evidence type="ECO:0000256" key="7">
    <source>
        <dbReference type="SAM" id="MobiDB-lite"/>
    </source>
</evidence>
<feature type="region of interest" description="Disordered" evidence="7">
    <location>
        <begin position="1000"/>
        <end position="1045"/>
    </location>
</feature>
<evidence type="ECO:0000256" key="4">
    <source>
        <dbReference type="ARBA" id="ARBA00022552"/>
    </source>
</evidence>
<feature type="compositionally biased region" description="Basic and acidic residues" evidence="7">
    <location>
        <begin position="131"/>
        <end position="142"/>
    </location>
</feature>
<feature type="compositionally biased region" description="Basic and acidic residues" evidence="7">
    <location>
        <begin position="14"/>
        <end position="24"/>
    </location>
</feature>
<gene>
    <name evidence="8" type="primary">NOP14</name>
    <name evidence="8" type="ORF">OC846_006757</name>
</gene>
<keyword evidence="3" id="KW-0690">Ribosome biogenesis</keyword>
<dbReference type="InterPro" id="IPR007276">
    <property type="entry name" value="Nop14"/>
</dbReference>
<dbReference type="GO" id="GO:0032040">
    <property type="term" value="C:small-subunit processome"/>
    <property type="evidence" value="ECO:0007669"/>
    <property type="project" value="InterPro"/>
</dbReference>
<dbReference type="PANTHER" id="PTHR23183">
    <property type="entry name" value="NOP14"/>
    <property type="match status" value="1"/>
</dbReference>